<dbReference type="AlphaFoldDB" id="M2SQ70"/>
<evidence type="ECO:0000313" key="1">
    <source>
        <dbReference type="EMBL" id="EMD69388.1"/>
    </source>
</evidence>
<proteinExistence type="predicted"/>
<gene>
    <name evidence="1" type="ORF">COCSADRAFT_341309</name>
</gene>
<dbReference type="OrthoDB" id="10388784at2759"/>
<name>M2SQ70_COCSN</name>
<dbReference type="HOGENOM" id="CLU_103413_0_0_1"/>
<dbReference type="GeneID" id="19137467"/>
<reference evidence="2" key="2">
    <citation type="journal article" date="2013" name="PLoS Genet.">
        <title>Comparative genome structure, secondary metabolite, and effector coding capacity across Cochliobolus pathogens.</title>
        <authorList>
            <person name="Condon B.J."/>
            <person name="Leng Y."/>
            <person name="Wu D."/>
            <person name="Bushley K.E."/>
            <person name="Ohm R.A."/>
            <person name="Otillar R."/>
            <person name="Martin J."/>
            <person name="Schackwitz W."/>
            <person name="Grimwood J."/>
            <person name="MohdZainudin N."/>
            <person name="Xue C."/>
            <person name="Wang R."/>
            <person name="Manning V.A."/>
            <person name="Dhillon B."/>
            <person name="Tu Z.J."/>
            <person name="Steffenson B.J."/>
            <person name="Salamov A."/>
            <person name="Sun H."/>
            <person name="Lowry S."/>
            <person name="LaButti K."/>
            <person name="Han J."/>
            <person name="Copeland A."/>
            <person name="Lindquist E."/>
            <person name="Barry K."/>
            <person name="Schmutz J."/>
            <person name="Baker S.E."/>
            <person name="Ciuffetti L.M."/>
            <person name="Grigoriev I.V."/>
            <person name="Zhong S."/>
            <person name="Turgeon B.G."/>
        </authorList>
    </citation>
    <scope>NUCLEOTIDE SEQUENCE [LARGE SCALE GENOMIC DNA]</scope>
    <source>
        <strain evidence="2">ND90Pr / ATCC 201652</strain>
    </source>
</reference>
<accession>M2SQ70</accession>
<keyword evidence="2" id="KW-1185">Reference proteome</keyword>
<dbReference type="Proteomes" id="UP000016934">
    <property type="component" value="Unassembled WGS sequence"/>
</dbReference>
<dbReference type="EMBL" id="KB445637">
    <property type="protein sequence ID" value="EMD69388.1"/>
    <property type="molecule type" value="Genomic_DNA"/>
</dbReference>
<dbReference type="OMA" id="YPAPRGW"/>
<reference evidence="1 2" key="1">
    <citation type="journal article" date="2012" name="PLoS Pathog.">
        <title>Diverse lifestyles and strategies of plant pathogenesis encoded in the genomes of eighteen Dothideomycetes fungi.</title>
        <authorList>
            <person name="Ohm R.A."/>
            <person name="Feau N."/>
            <person name="Henrissat B."/>
            <person name="Schoch C.L."/>
            <person name="Horwitz B.A."/>
            <person name="Barry K.W."/>
            <person name="Condon B.J."/>
            <person name="Copeland A.C."/>
            <person name="Dhillon B."/>
            <person name="Glaser F."/>
            <person name="Hesse C.N."/>
            <person name="Kosti I."/>
            <person name="LaButti K."/>
            <person name="Lindquist E.A."/>
            <person name="Lucas S."/>
            <person name="Salamov A.A."/>
            <person name="Bradshaw R.E."/>
            <person name="Ciuffetti L."/>
            <person name="Hamelin R.C."/>
            <person name="Kema G.H.J."/>
            <person name="Lawrence C."/>
            <person name="Scott J.A."/>
            <person name="Spatafora J.W."/>
            <person name="Turgeon B.G."/>
            <person name="de Wit P.J.G.M."/>
            <person name="Zhong S."/>
            <person name="Goodwin S.B."/>
            <person name="Grigoriev I.V."/>
        </authorList>
    </citation>
    <scope>NUCLEOTIDE SEQUENCE [LARGE SCALE GENOMIC DNA]</scope>
    <source>
        <strain evidence="2">ND90Pr / ATCC 201652</strain>
    </source>
</reference>
<organism evidence="1 2">
    <name type="scientific">Cochliobolus sativus (strain ND90Pr / ATCC 201652)</name>
    <name type="common">Common root rot and spot blotch fungus</name>
    <name type="synonym">Bipolaris sorokiniana</name>
    <dbReference type="NCBI Taxonomy" id="665912"/>
    <lineage>
        <taxon>Eukaryota</taxon>
        <taxon>Fungi</taxon>
        <taxon>Dikarya</taxon>
        <taxon>Ascomycota</taxon>
        <taxon>Pezizomycotina</taxon>
        <taxon>Dothideomycetes</taxon>
        <taxon>Pleosporomycetidae</taxon>
        <taxon>Pleosporales</taxon>
        <taxon>Pleosporineae</taxon>
        <taxon>Pleosporaceae</taxon>
        <taxon>Bipolaris</taxon>
    </lineage>
</organism>
<sequence>MGGASPSTQGLLRDVSYRAVPHNYPAPRGWVKAQIDSTQVFANLSKAHGPLTSLHESYGRPVDGHVRDPVMTGRDMIIEETIGHPRCSHYGRWISASSASSSALEGHMVHKGLTSSHTHVDMDTLSLVKLCTPRTRGYQVPPLEAAQQAQLKVSAKCVQKIGMKITYKEKDGVGIPATLLRLKILYSVAQSGSLRLLKRRCKCITNTMPSPYTDEYGTLFLIRYVIDPALSTTH</sequence>
<protein>
    <submittedName>
        <fullName evidence="1">Uncharacterized protein</fullName>
    </submittedName>
</protein>
<dbReference type="KEGG" id="bsc:COCSADRAFT_341309"/>
<evidence type="ECO:0000313" key="2">
    <source>
        <dbReference type="Proteomes" id="UP000016934"/>
    </source>
</evidence>
<dbReference type="RefSeq" id="XP_007694724.1">
    <property type="nucleotide sequence ID" value="XM_007696534.1"/>
</dbReference>